<feature type="chain" id="PRO_5045668197" description="Feruloyl esterase" evidence="8">
    <location>
        <begin position="23"/>
        <end position="296"/>
    </location>
</feature>
<organism evidence="9 10">
    <name type="scientific">Dokdonella soli</name>
    <dbReference type="NCBI Taxonomy" id="529810"/>
    <lineage>
        <taxon>Bacteria</taxon>
        <taxon>Pseudomonadati</taxon>
        <taxon>Pseudomonadota</taxon>
        <taxon>Gammaproteobacteria</taxon>
        <taxon>Lysobacterales</taxon>
        <taxon>Rhodanobacteraceae</taxon>
        <taxon>Dokdonella</taxon>
    </lineage>
</organism>
<evidence type="ECO:0000256" key="7">
    <source>
        <dbReference type="ARBA" id="ARBA00023326"/>
    </source>
</evidence>
<proteinExistence type="predicted"/>
<evidence type="ECO:0000256" key="6">
    <source>
        <dbReference type="ARBA" id="ARBA00023277"/>
    </source>
</evidence>
<dbReference type="RefSeq" id="WP_343791538.1">
    <property type="nucleotide sequence ID" value="NZ_BAAAEU010000015.1"/>
</dbReference>
<dbReference type="InterPro" id="IPR043595">
    <property type="entry name" value="FaeB/C/D"/>
</dbReference>
<gene>
    <name evidence="9" type="ORF">GCM10009105_24680</name>
</gene>
<dbReference type="PANTHER" id="PTHR38050">
    <property type="match status" value="1"/>
</dbReference>
<evidence type="ECO:0000313" key="10">
    <source>
        <dbReference type="Proteomes" id="UP001501523"/>
    </source>
</evidence>
<dbReference type="Gene3D" id="3.40.50.1820">
    <property type="entry name" value="alpha/beta hydrolase"/>
    <property type="match status" value="1"/>
</dbReference>
<dbReference type="EMBL" id="BAAAEU010000015">
    <property type="protein sequence ID" value="GAA0717562.1"/>
    <property type="molecule type" value="Genomic_DNA"/>
</dbReference>
<keyword evidence="3" id="KW-0858">Xylan degradation</keyword>
<keyword evidence="7" id="KW-0624">Polysaccharide degradation</keyword>
<protein>
    <recommendedName>
        <fullName evidence="11">Feruloyl esterase</fullName>
    </recommendedName>
</protein>
<evidence type="ECO:0000256" key="8">
    <source>
        <dbReference type="SAM" id="SignalP"/>
    </source>
</evidence>
<dbReference type="Proteomes" id="UP001501523">
    <property type="component" value="Unassembled WGS sequence"/>
</dbReference>
<keyword evidence="10" id="KW-1185">Reference proteome</keyword>
<evidence type="ECO:0000256" key="2">
    <source>
        <dbReference type="ARBA" id="ARBA00022525"/>
    </source>
</evidence>
<name>A0ABN1IN75_9GAMM</name>
<keyword evidence="5" id="KW-0378">Hydrolase</keyword>
<dbReference type="SUPFAM" id="SSF53474">
    <property type="entry name" value="alpha/beta-Hydrolases"/>
    <property type="match status" value="1"/>
</dbReference>
<evidence type="ECO:0008006" key="11">
    <source>
        <dbReference type="Google" id="ProtNLM"/>
    </source>
</evidence>
<evidence type="ECO:0000256" key="1">
    <source>
        <dbReference type="ARBA" id="ARBA00004613"/>
    </source>
</evidence>
<evidence type="ECO:0000256" key="5">
    <source>
        <dbReference type="ARBA" id="ARBA00022801"/>
    </source>
</evidence>
<feature type="signal peptide" evidence="8">
    <location>
        <begin position="1"/>
        <end position="22"/>
    </location>
</feature>
<keyword evidence="2" id="KW-0964">Secreted</keyword>
<comment type="caution">
    <text evidence="9">The sequence shown here is derived from an EMBL/GenBank/DDBJ whole genome shotgun (WGS) entry which is preliminary data.</text>
</comment>
<reference evidence="9 10" key="1">
    <citation type="journal article" date="2019" name="Int. J. Syst. Evol. Microbiol.">
        <title>The Global Catalogue of Microorganisms (GCM) 10K type strain sequencing project: providing services to taxonomists for standard genome sequencing and annotation.</title>
        <authorList>
            <consortium name="The Broad Institute Genomics Platform"/>
            <consortium name="The Broad Institute Genome Sequencing Center for Infectious Disease"/>
            <person name="Wu L."/>
            <person name="Ma J."/>
        </authorList>
    </citation>
    <scope>NUCLEOTIDE SEQUENCE [LARGE SCALE GENOMIC DNA]</scope>
    <source>
        <strain evidence="9 10">JCM 15421</strain>
    </source>
</reference>
<sequence>MRAFPLLLLGLCLAAPVRSIPAASTFRLPGAMCPGSDPIFRDGFEAAAPIPHNPSNGSGGAFPGNVTRTINVTGVGTRSYYLHLPPNYAPAQAWPVLFVFHGASGSAATAPAAAQQVRSDWSSWADSQGFIVVAFVGNQVQGGWGDPADGPEIDAVQADAFAAYNVEQSRVYLWGFSAGAHFGHGVALNNTTLFAAYGVSAGSLEQYACTDNGSYPPTCAALLSGAQPKIPVDIHLGNSDRLYTQYGAGNDPLRFQNGGWVSGQDLFYTLFNGGHAYTVAQLGEIWNNLCPFALGP</sequence>
<evidence type="ECO:0000256" key="4">
    <source>
        <dbReference type="ARBA" id="ARBA00022729"/>
    </source>
</evidence>
<comment type="subcellular location">
    <subcellularLocation>
        <location evidence="1">Secreted</location>
    </subcellularLocation>
</comment>
<dbReference type="PANTHER" id="PTHR38050:SF2">
    <property type="entry name" value="FERULOYL ESTERASE C-RELATED"/>
    <property type="match status" value="1"/>
</dbReference>
<evidence type="ECO:0000313" key="9">
    <source>
        <dbReference type="EMBL" id="GAA0717562.1"/>
    </source>
</evidence>
<dbReference type="InterPro" id="IPR029058">
    <property type="entry name" value="AB_hydrolase_fold"/>
</dbReference>
<accession>A0ABN1IN75</accession>
<keyword evidence="6" id="KW-0119">Carbohydrate metabolism</keyword>
<keyword evidence="4 8" id="KW-0732">Signal</keyword>
<evidence type="ECO:0000256" key="3">
    <source>
        <dbReference type="ARBA" id="ARBA00022651"/>
    </source>
</evidence>